<dbReference type="InParanoid" id="A0A420WLD7"/>
<keyword evidence="9" id="KW-1185">Reference proteome</keyword>
<name>A0A420WLD7_9PROT</name>
<accession>A0A420WLD7</accession>
<comment type="caution">
    <text evidence="8">The sequence shown here is derived from an EMBL/GenBank/DDBJ whole genome shotgun (WGS) entry which is preliminary data.</text>
</comment>
<dbReference type="EMBL" id="RBII01000001">
    <property type="protein sequence ID" value="RKQ71800.1"/>
    <property type="molecule type" value="Genomic_DNA"/>
</dbReference>
<dbReference type="GO" id="GO:0016887">
    <property type="term" value="F:ATP hydrolysis activity"/>
    <property type="evidence" value="ECO:0007669"/>
    <property type="project" value="InterPro"/>
</dbReference>
<proteinExistence type="inferred from homology"/>
<evidence type="ECO:0000256" key="2">
    <source>
        <dbReference type="ARBA" id="ARBA00022840"/>
    </source>
</evidence>
<feature type="region of interest" description="Disordered" evidence="6">
    <location>
        <begin position="502"/>
        <end position="525"/>
    </location>
</feature>
<evidence type="ECO:0000256" key="6">
    <source>
        <dbReference type="SAM" id="MobiDB-lite"/>
    </source>
</evidence>
<comment type="catalytic activity">
    <reaction evidence="3">
        <text>ATP + H2O = ADP + phosphate + H(+)</text>
        <dbReference type="Rhea" id="RHEA:13065"/>
        <dbReference type="ChEBI" id="CHEBI:15377"/>
        <dbReference type="ChEBI" id="CHEBI:15378"/>
        <dbReference type="ChEBI" id="CHEBI:30616"/>
        <dbReference type="ChEBI" id="CHEBI:43474"/>
        <dbReference type="ChEBI" id="CHEBI:456216"/>
    </reaction>
</comment>
<feature type="domain" description="ABC transporter" evidence="7">
    <location>
        <begin position="6"/>
        <end position="216"/>
    </location>
</feature>
<dbReference type="InterPro" id="IPR037118">
    <property type="entry name" value="Val-tRNA_synth_C_sf"/>
</dbReference>
<keyword evidence="5" id="KW-0175">Coiled coil</keyword>
<dbReference type="FunCoup" id="A0A420WLD7">
    <property type="interactions" value="258"/>
</dbReference>
<dbReference type="InterPro" id="IPR003439">
    <property type="entry name" value="ABC_transporter-like_ATP-bd"/>
</dbReference>
<dbReference type="GO" id="GO:0005524">
    <property type="term" value="F:ATP binding"/>
    <property type="evidence" value="ECO:0007669"/>
    <property type="project" value="UniProtKB-KW"/>
</dbReference>
<gene>
    <name evidence="8" type="ORF">DES40_1130</name>
</gene>
<keyword evidence="1" id="KW-0547">Nucleotide-binding</keyword>
<dbReference type="InterPro" id="IPR051309">
    <property type="entry name" value="ABCF_ATPase"/>
</dbReference>
<dbReference type="InterPro" id="IPR003593">
    <property type="entry name" value="AAA+_ATPase"/>
</dbReference>
<dbReference type="PROSITE" id="PS50893">
    <property type="entry name" value="ABC_TRANSPORTER_2"/>
    <property type="match status" value="2"/>
</dbReference>
<evidence type="ECO:0000313" key="8">
    <source>
        <dbReference type="EMBL" id="RKQ71800.1"/>
    </source>
</evidence>
<evidence type="ECO:0000256" key="4">
    <source>
        <dbReference type="ARBA" id="ARBA00061478"/>
    </source>
</evidence>
<dbReference type="SUPFAM" id="SSF52540">
    <property type="entry name" value="P-loop containing nucleoside triphosphate hydrolases"/>
    <property type="match status" value="2"/>
</dbReference>
<dbReference type="SMART" id="SM00382">
    <property type="entry name" value="AAA"/>
    <property type="match status" value="2"/>
</dbReference>
<dbReference type="GO" id="GO:0003677">
    <property type="term" value="F:DNA binding"/>
    <property type="evidence" value="ECO:0007669"/>
    <property type="project" value="InterPro"/>
</dbReference>
<keyword evidence="2 8" id="KW-0067">ATP-binding</keyword>
<comment type="similarity">
    <text evidence="4">Belongs to the ABC transporter superfamily. ABCF family. Uup subfamily.</text>
</comment>
<evidence type="ECO:0000259" key="7">
    <source>
        <dbReference type="PROSITE" id="PS50893"/>
    </source>
</evidence>
<dbReference type="AlphaFoldDB" id="A0A420WLD7"/>
<dbReference type="Pfam" id="PF16326">
    <property type="entry name" value="ABC_tran_CTD"/>
    <property type="match status" value="1"/>
</dbReference>
<dbReference type="Pfam" id="PF00005">
    <property type="entry name" value="ABC_tran"/>
    <property type="match status" value="2"/>
</dbReference>
<dbReference type="OrthoDB" id="7623913at2"/>
<dbReference type="InterPro" id="IPR017871">
    <property type="entry name" value="ABC_transporter-like_CS"/>
</dbReference>
<evidence type="ECO:0000256" key="1">
    <source>
        <dbReference type="ARBA" id="ARBA00022741"/>
    </source>
</evidence>
<evidence type="ECO:0000256" key="3">
    <source>
        <dbReference type="ARBA" id="ARBA00049360"/>
    </source>
</evidence>
<dbReference type="InterPro" id="IPR027417">
    <property type="entry name" value="P-loop_NTPase"/>
</dbReference>
<protein>
    <submittedName>
        <fullName evidence="8">ATP-binding cassette subfamily F protein uup</fullName>
    </submittedName>
</protein>
<dbReference type="PANTHER" id="PTHR42855">
    <property type="entry name" value="ABC TRANSPORTER ATP-BINDING SUBUNIT"/>
    <property type="match status" value="1"/>
</dbReference>
<feature type="domain" description="ABC transporter" evidence="7">
    <location>
        <begin position="283"/>
        <end position="500"/>
    </location>
</feature>
<evidence type="ECO:0000256" key="5">
    <source>
        <dbReference type="SAM" id="Coils"/>
    </source>
</evidence>
<dbReference type="InterPro" id="IPR032524">
    <property type="entry name" value="ABC_tran_C"/>
</dbReference>
<reference evidence="8 9" key="1">
    <citation type="submission" date="2018-10" db="EMBL/GenBank/DDBJ databases">
        <title>Genomic Encyclopedia of Type Strains, Phase IV (KMG-IV): sequencing the most valuable type-strain genomes for metagenomic binning, comparative biology and taxonomic classification.</title>
        <authorList>
            <person name="Goeker M."/>
        </authorList>
    </citation>
    <scope>NUCLEOTIDE SEQUENCE [LARGE SCALE GENOMIC DNA]</scope>
    <source>
        <strain evidence="8 9">DSM 22008</strain>
    </source>
</reference>
<dbReference type="Gene3D" id="1.10.287.380">
    <property type="entry name" value="Valyl-tRNA synthetase, C-terminal domain"/>
    <property type="match status" value="1"/>
</dbReference>
<dbReference type="RefSeq" id="WP_121099537.1">
    <property type="nucleotide sequence ID" value="NZ_RBII01000001.1"/>
</dbReference>
<dbReference type="FunFam" id="3.40.50.300:FF:000309">
    <property type="entry name" value="ABC transporter ATP-binding protein"/>
    <property type="match status" value="1"/>
</dbReference>
<dbReference type="CDD" id="cd03221">
    <property type="entry name" value="ABCF_EF-3"/>
    <property type="match status" value="2"/>
</dbReference>
<dbReference type="Proteomes" id="UP000282211">
    <property type="component" value="Unassembled WGS sequence"/>
</dbReference>
<dbReference type="Gene3D" id="3.40.50.300">
    <property type="entry name" value="P-loop containing nucleotide triphosphate hydrolases"/>
    <property type="match status" value="2"/>
</dbReference>
<dbReference type="PANTHER" id="PTHR42855:SF1">
    <property type="entry name" value="ABC TRANSPORTER DOMAIN-CONTAINING PROTEIN"/>
    <property type="match status" value="1"/>
</dbReference>
<sequence length="600" mass="67349">MAPPLLTLSEIALTFGSTPLIENASLMVYPRERLCLVGRNGSGKSTLMKIAAGLVEHDSGERFVKPGTSWRYLPQEPDLSAFATSRDYIADGLVGADDGGRIPYLLDALGLTGDEDPKVMSGGEMRRAALARTLAPDPDILMLDEPTNHLDLPAIEWLEEELARSQSAIILISHDRRFLESLSRRTVWMDRGETRDLDKGFAHFEDWRDDFLEQEELERHKMERKVHREQHWVVHGVSGRRKRNVRRLKELGTLRETIKNQRKVKGNAQITVTEANNSSKQIVRMRDVSHRFGERPIVTDLSLRINRGERLGLVGPNGAGKTTLLKIIMGDLVPDEGQVELGLNLESLVIDQKRESLDPEWTLKDALTDGGNDTVIVGGNSVHVMRYMKDFLFLPEQARTPLHALSGGERGRLQLARGLRLPSNFLVLDEPTNDLDLETLDLLQEMVANYNGTVIIVSHDRDFLDRTVTRTLAYEGPGEWQIYPGGYSDMMAQRGVGVQARKSKTESKKSGASQTAAPKKSSSKLSYKHKFRLEQLPKEMETLSAQIETLETKMADPNFYTKDPDGFTKASTALQKAQSDLEAAEEEWLELEMLREEAEG</sequence>
<dbReference type="PROSITE" id="PS00211">
    <property type="entry name" value="ABC_TRANSPORTER_1"/>
    <property type="match status" value="1"/>
</dbReference>
<evidence type="ECO:0000313" key="9">
    <source>
        <dbReference type="Proteomes" id="UP000282211"/>
    </source>
</evidence>
<feature type="coiled-coil region" evidence="5">
    <location>
        <begin position="533"/>
        <end position="594"/>
    </location>
</feature>
<organism evidence="8 9">
    <name type="scientific">Litorimonas taeanensis</name>
    <dbReference type="NCBI Taxonomy" id="568099"/>
    <lineage>
        <taxon>Bacteria</taxon>
        <taxon>Pseudomonadati</taxon>
        <taxon>Pseudomonadota</taxon>
        <taxon>Alphaproteobacteria</taxon>
        <taxon>Maricaulales</taxon>
        <taxon>Robiginitomaculaceae</taxon>
    </lineage>
</organism>